<dbReference type="GO" id="GO:0006952">
    <property type="term" value="P:defense response"/>
    <property type="evidence" value="ECO:0007669"/>
    <property type="project" value="UniProtKB-KW"/>
</dbReference>
<evidence type="ECO:0000313" key="5">
    <source>
        <dbReference type="Proteomes" id="UP000824469"/>
    </source>
</evidence>
<feature type="domain" description="TIR" evidence="3">
    <location>
        <begin position="21"/>
        <end position="189"/>
    </location>
</feature>
<name>A0AA38FIP1_TAXCH</name>
<keyword evidence="2" id="KW-0611">Plant defense</keyword>
<dbReference type="PANTHER" id="PTHR11017">
    <property type="entry name" value="LEUCINE-RICH REPEAT-CONTAINING PROTEIN"/>
    <property type="match status" value="1"/>
</dbReference>
<dbReference type="SUPFAM" id="SSF52540">
    <property type="entry name" value="P-loop containing nucleoside triphosphate hydrolases"/>
    <property type="match status" value="1"/>
</dbReference>
<dbReference type="SMART" id="SM00255">
    <property type="entry name" value="TIR"/>
    <property type="match status" value="1"/>
</dbReference>
<protein>
    <recommendedName>
        <fullName evidence="3">TIR domain-containing protein</fullName>
    </recommendedName>
</protein>
<dbReference type="GO" id="GO:0007165">
    <property type="term" value="P:signal transduction"/>
    <property type="evidence" value="ECO:0007669"/>
    <property type="project" value="InterPro"/>
</dbReference>
<accession>A0AA38FIP1</accession>
<proteinExistence type="predicted"/>
<gene>
    <name evidence="4" type="ORF">KI387_008524</name>
</gene>
<keyword evidence="5" id="KW-1185">Reference proteome</keyword>
<dbReference type="Pfam" id="PF01582">
    <property type="entry name" value="TIR"/>
    <property type="match status" value="1"/>
</dbReference>
<sequence>MKSFQHYSPPSSSQTPIQHNRRYHVFLSLRGPDVRKTLADHLFQSLSTAGLRVFLDSERLEKGENIGVSLEEAIQNSTIHIPIFSPGYATSAWCLKELSLMWDFKSTNTDTRIIPLFYKVDPSDVRYPDKKGPYAEALHRHVEKGRNTPEEITSWREALHQVSLLSGWSLADIASGCEGKFVKQVVMELIRILNISCLHVAKSPVGLKARMEDAIKLLEIDGDHRLSVGIWGMGGLGKTTLSKAMYNEIHHLFEASCFVSDVRDTAMESIKGLRNLQRQILRDLVKVEIKLNSIDHGKIQMKNHLTSIRALVVLDDIDNEEQLEALVGDWYGAGSRIIITTRDKQVLKIGQVDMIYPMQGLDQHEGVELFSWHAFLRAAPEEGYKDMTERIVNACEGLPLSLEILGAHLYGKRSRRYWSEALQKIQSVGPVGYEKVYQTLKISYDALSVHEKQMFLDIACFFIMLHNYFFHADSIDFHVKFWEVVGCKAVYTSLKNLEGKSLIVIDEHFRRFWMHDHLRDLGRRIVEEESWTNPCQRGRLWLKEDIVTVMDQTEEMPSVRGLKWKGDLNPWVLHQIDSFAAMHNLKFLFCWGLHLKKEITMLPPNLRYLVLSDCKFEEKPCSQ</sequence>
<keyword evidence="1" id="KW-0433">Leucine-rich repeat</keyword>
<organism evidence="4 5">
    <name type="scientific">Taxus chinensis</name>
    <name type="common">Chinese yew</name>
    <name type="synonym">Taxus wallichiana var. chinensis</name>
    <dbReference type="NCBI Taxonomy" id="29808"/>
    <lineage>
        <taxon>Eukaryota</taxon>
        <taxon>Viridiplantae</taxon>
        <taxon>Streptophyta</taxon>
        <taxon>Embryophyta</taxon>
        <taxon>Tracheophyta</taxon>
        <taxon>Spermatophyta</taxon>
        <taxon>Pinopsida</taxon>
        <taxon>Pinidae</taxon>
        <taxon>Conifers II</taxon>
        <taxon>Cupressales</taxon>
        <taxon>Taxaceae</taxon>
        <taxon>Taxus</taxon>
    </lineage>
</organism>
<dbReference type="EMBL" id="JAHRHJ020000008">
    <property type="protein sequence ID" value="KAH9304120.1"/>
    <property type="molecule type" value="Genomic_DNA"/>
</dbReference>
<dbReference type="Gene3D" id="3.40.50.300">
    <property type="entry name" value="P-loop containing nucleotide triphosphate hydrolases"/>
    <property type="match status" value="1"/>
</dbReference>
<dbReference type="PROSITE" id="PS50104">
    <property type="entry name" value="TIR"/>
    <property type="match status" value="1"/>
</dbReference>
<dbReference type="SUPFAM" id="SSF46785">
    <property type="entry name" value="Winged helix' DNA-binding domain"/>
    <property type="match status" value="1"/>
</dbReference>
<dbReference type="Pfam" id="PF23282">
    <property type="entry name" value="WHD_ROQ1"/>
    <property type="match status" value="1"/>
</dbReference>
<reference evidence="4 5" key="1">
    <citation type="journal article" date="2021" name="Nat. Plants">
        <title>The Taxus genome provides insights into paclitaxel biosynthesis.</title>
        <authorList>
            <person name="Xiong X."/>
            <person name="Gou J."/>
            <person name="Liao Q."/>
            <person name="Li Y."/>
            <person name="Zhou Q."/>
            <person name="Bi G."/>
            <person name="Li C."/>
            <person name="Du R."/>
            <person name="Wang X."/>
            <person name="Sun T."/>
            <person name="Guo L."/>
            <person name="Liang H."/>
            <person name="Lu P."/>
            <person name="Wu Y."/>
            <person name="Zhang Z."/>
            <person name="Ro D.K."/>
            <person name="Shang Y."/>
            <person name="Huang S."/>
            <person name="Yan J."/>
        </authorList>
    </citation>
    <scope>NUCLEOTIDE SEQUENCE [LARGE SCALE GENOMIC DNA]</scope>
    <source>
        <strain evidence="4">Ta-2019</strain>
    </source>
</reference>
<evidence type="ECO:0000259" key="3">
    <source>
        <dbReference type="PROSITE" id="PS50104"/>
    </source>
</evidence>
<dbReference type="PANTHER" id="PTHR11017:SF385">
    <property type="entry name" value="DISEASE RESISTANCE PROTEIN (TIR-NBS-LRR CLASS)-RELATED"/>
    <property type="match status" value="1"/>
</dbReference>
<dbReference type="InterPro" id="IPR058192">
    <property type="entry name" value="WHD_ROQ1-like"/>
</dbReference>
<comment type="caution">
    <text evidence="4">The sequence shown here is derived from an EMBL/GenBank/DDBJ whole genome shotgun (WGS) entry which is preliminary data.</text>
</comment>
<feature type="non-terminal residue" evidence="4">
    <location>
        <position position="1"/>
    </location>
</feature>
<dbReference type="Gene3D" id="3.40.50.10140">
    <property type="entry name" value="Toll/interleukin-1 receptor homology (TIR) domain"/>
    <property type="match status" value="1"/>
</dbReference>
<dbReference type="InterPro" id="IPR044974">
    <property type="entry name" value="Disease_R_plants"/>
</dbReference>
<dbReference type="InterPro" id="IPR002182">
    <property type="entry name" value="NB-ARC"/>
</dbReference>
<evidence type="ECO:0000256" key="2">
    <source>
        <dbReference type="ARBA" id="ARBA00022821"/>
    </source>
</evidence>
<dbReference type="InterPro" id="IPR035897">
    <property type="entry name" value="Toll_tir_struct_dom_sf"/>
</dbReference>
<dbReference type="PRINTS" id="PR00364">
    <property type="entry name" value="DISEASERSIST"/>
</dbReference>
<dbReference type="OMA" id="CEDDSMM"/>
<dbReference type="InterPro" id="IPR042197">
    <property type="entry name" value="Apaf_helical"/>
</dbReference>
<dbReference type="InterPro" id="IPR027417">
    <property type="entry name" value="P-loop_NTPase"/>
</dbReference>
<dbReference type="InterPro" id="IPR036390">
    <property type="entry name" value="WH_DNA-bd_sf"/>
</dbReference>
<dbReference type="AlphaFoldDB" id="A0AA38FIP1"/>
<evidence type="ECO:0000256" key="1">
    <source>
        <dbReference type="ARBA" id="ARBA00022614"/>
    </source>
</evidence>
<dbReference type="InterPro" id="IPR000157">
    <property type="entry name" value="TIR_dom"/>
</dbReference>
<dbReference type="Pfam" id="PF00931">
    <property type="entry name" value="NB-ARC"/>
    <property type="match status" value="1"/>
</dbReference>
<evidence type="ECO:0000313" key="4">
    <source>
        <dbReference type="EMBL" id="KAH9304120.1"/>
    </source>
</evidence>
<dbReference type="GO" id="GO:0043531">
    <property type="term" value="F:ADP binding"/>
    <property type="evidence" value="ECO:0007669"/>
    <property type="project" value="InterPro"/>
</dbReference>
<dbReference type="SUPFAM" id="SSF52200">
    <property type="entry name" value="Toll/Interleukin receptor TIR domain"/>
    <property type="match status" value="1"/>
</dbReference>
<dbReference type="Gene3D" id="1.10.8.430">
    <property type="entry name" value="Helical domain of apoptotic protease-activating factors"/>
    <property type="match status" value="1"/>
</dbReference>
<dbReference type="Proteomes" id="UP000824469">
    <property type="component" value="Unassembled WGS sequence"/>
</dbReference>